<dbReference type="STRING" id="1931241.BVH74_05370"/>
<dbReference type="InterPro" id="IPR013382">
    <property type="entry name" value="CRISPR-assoc_prot_Cse2"/>
</dbReference>
<organism evidence="1 2">
    <name type="scientific">Halopseudomonas phragmitis</name>
    <dbReference type="NCBI Taxonomy" id="1931241"/>
    <lineage>
        <taxon>Bacteria</taxon>
        <taxon>Pseudomonadati</taxon>
        <taxon>Pseudomonadota</taxon>
        <taxon>Gammaproteobacteria</taxon>
        <taxon>Pseudomonadales</taxon>
        <taxon>Pseudomonadaceae</taxon>
        <taxon>Halopseudomonas</taxon>
    </lineage>
</organism>
<dbReference type="Gene3D" id="1.10.520.40">
    <property type="entry name" value="CRISPR-associated protein Cse2"/>
    <property type="match status" value="1"/>
</dbReference>
<dbReference type="RefSeq" id="WP_080049071.1">
    <property type="nucleotide sequence ID" value="NZ_CP020100.1"/>
</dbReference>
<name>A0A1V0B2Q7_9GAMM</name>
<dbReference type="Proteomes" id="UP000243488">
    <property type="component" value="Chromosome"/>
</dbReference>
<dbReference type="NCBIfam" id="TIGR02548">
    <property type="entry name" value="casB_cse2"/>
    <property type="match status" value="1"/>
</dbReference>
<protein>
    <submittedName>
        <fullName evidence="1">Type I-E CRISPR-associated protein Cse2/CasB</fullName>
    </submittedName>
</protein>
<reference evidence="1 2" key="1">
    <citation type="submission" date="2017-03" db="EMBL/GenBank/DDBJ databases">
        <title>Complete genome sequence of the novel DNRA strain Pseudomonas sp. S-6-2 isolated from Chinese polluted river sediment. Journal of Biotechnology.</title>
        <authorList>
            <person name="Li J."/>
            <person name="Xiang F."/>
            <person name="Wang L."/>
            <person name="Xi L."/>
            <person name="Liu J."/>
        </authorList>
    </citation>
    <scope>NUCLEOTIDE SEQUENCE [LARGE SCALE GENOMIC DNA]</scope>
    <source>
        <strain evidence="1 2">S-6-2</strain>
    </source>
</reference>
<accession>A0A1V0B2Q7</accession>
<dbReference type="Pfam" id="PF09485">
    <property type="entry name" value="CRISPR_Cse2"/>
    <property type="match status" value="1"/>
</dbReference>
<proteinExistence type="predicted"/>
<evidence type="ECO:0000313" key="2">
    <source>
        <dbReference type="Proteomes" id="UP000243488"/>
    </source>
</evidence>
<dbReference type="CDD" id="cd09731">
    <property type="entry name" value="Cse2_I-E"/>
    <property type="match status" value="1"/>
</dbReference>
<keyword evidence="2" id="KW-1185">Reference proteome</keyword>
<sequence length="213" mass="24097">MKPRKPRLNEAQQRWVRDWWRALQPRAEGDEPIPGELSVMGRGERAQLRRCTDADELLTQSATLLLAHRLVALNGERGPLPDNSLSYERMAWVAGVLANVKDDLRDGKSLATHLGQAADAERPPMSELRFRAMQRGTAMQELFLHWRRALQLAGGKTDVAHLADDLLSWQIEQGQSAAQASNGVKFHWAYDYYLSARDRAAAKEPEFNKEISK</sequence>
<dbReference type="KEGG" id="ppha:BVH74_05370"/>
<dbReference type="AlphaFoldDB" id="A0A1V0B2Q7"/>
<dbReference type="EMBL" id="CP020100">
    <property type="protein sequence ID" value="AQZ94217.1"/>
    <property type="molecule type" value="Genomic_DNA"/>
</dbReference>
<evidence type="ECO:0000313" key="1">
    <source>
        <dbReference type="EMBL" id="AQZ94217.1"/>
    </source>
</evidence>
<dbReference type="InterPro" id="IPR038287">
    <property type="entry name" value="Cse2_sf"/>
</dbReference>
<gene>
    <name evidence="1" type="ORF">BVH74_05370</name>
</gene>